<dbReference type="InterPro" id="IPR041588">
    <property type="entry name" value="Integrase_H2C2"/>
</dbReference>
<evidence type="ECO:0000256" key="2">
    <source>
        <dbReference type="SAM" id="MobiDB-lite"/>
    </source>
</evidence>
<sequence>MTRMKMLARNYAYWTNINSDIENFVRTCRRCQETAKNPVKAALHSWSLEDKPWIRIHADFAGPMDGKIELRRLFAQFGNPQTLVTDNGTQFTSKEFNDFCSQNGIRHIKSPPFHPQSNGQAERFADSFKRSFKKMKENSSATESLQKFLLNYRRTPCPSAPGAKSPAELFLGRQIRTKLSLLKPSATTNYDNRNRKMEEQYNRHHGARQRKFNIGDSVWAKDYRSGAPKQAPGEVVQQYGNRLYDISVDGQIWKRHANQLRLRFSSNPNITETPTELVELPLLPMSRSANVTEEASSMLPTTTAEARPPQAIAGERRTRSRRRPEQLMVDPKKKTYA</sequence>
<dbReference type="GO" id="GO:0003964">
    <property type="term" value="F:RNA-directed DNA polymerase activity"/>
    <property type="evidence" value="ECO:0007669"/>
    <property type="project" value="UniProtKB-EC"/>
</dbReference>
<dbReference type="Proteomes" id="UP000025227">
    <property type="component" value="Unplaced"/>
</dbReference>
<evidence type="ECO:0000313" key="4">
    <source>
        <dbReference type="Proteomes" id="UP000025227"/>
    </source>
</evidence>
<feature type="domain" description="Integrase catalytic" evidence="3">
    <location>
        <begin position="68"/>
        <end position="174"/>
    </location>
</feature>
<organism evidence="4 5">
    <name type="scientific">Haemonchus contortus</name>
    <name type="common">Barber pole worm</name>
    <dbReference type="NCBI Taxonomy" id="6289"/>
    <lineage>
        <taxon>Eukaryota</taxon>
        <taxon>Metazoa</taxon>
        <taxon>Ecdysozoa</taxon>
        <taxon>Nematoda</taxon>
        <taxon>Chromadorea</taxon>
        <taxon>Rhabditida</taxon>
        <taxon>Rhabditina</taxon>
        <taxon>Rhabditomorpha</taxon>
        <taxon>Strongyloidea</taxon>
        <taxon>Trichostrongylidae</taxon>
        <taxon>Haemonchus</taxon>
    </lineage>
</organism>
<dbReference type="InterPro" id="IPR050951">
    <property type="entry name" value="Retrovirus_Pol_polyprotein"/>
</dbReference>
<evidence type="ECO:0000256" key="1">
    <source>
        <dbReference type="ARBA" id="ARBA00012493"/>
    </source>
</evidence>
<dbReference type="EC" id="2.7.7.49" evidence="1"/>
<dbReference type="PROSITE" id="PS50994">
    <property type="entry name" value="INTEGRASE"/>
    <property type="match status" value="1"/>
</dbReference>
<dbReference type="Gene3D" id="3.30.420.10">
    <property type="entry name" value="Ribonuclease H-like superfamily/Ribonuclease H"/>
    <property type="match status" value="1"/>
</dbReference>
<accession>A0A7I4Z6U6</accession>
<dbReference type="Pfam" id="PF17921">
    <property type="entry name" value="Integrase_H2C2"/>
    <property type="match status" value="1"/>
</dbReference>
<protein>
    <recommendedName>
        <fullName evidence="1">RNA-directed DNA polymerase</fullName>
        <ecNumber evidence="1">2.7.7.49</ecNumber>
    </recommendedName>
</protein>
<dbReference type="OMA" id="DIWIKSS"/>
<evidence type="ECO:0000259" key="3">
    <source>
        <dbReference type="PROSITE" id="PS50994"/>
    </source>
</evidence>
<dbReference type="InterPro" id="IPR001584">
    <property type="entry name" value="Integrase_cat-core"/>
</dbReference>
<dbReference type="GO" id="GO:0015074">
    <property type="term" value="P:DNA integration"/>
    <property type="evidence" value="ECO:0007669"/>
    <property type="project" value="InterPro"/>
</dbReference>
<keyword evidence="4" id="KW-1185">Reference proteome</keyword>
<dbReference type="InterPro" id="IPR036397">
    <property type="entry name" value="RNaseH_sf"/>
</dbReference>
<dbReference type="SUPFAM" id="SSF53098">
    <property type="entry name" value="Ribonuclease H-like"/>
    <property type="match status" value="1"/>
</dbReference>
<dbReference type="Pfam" id="PF00665">
    <property type="entry name" value="rve"/>
    <property type="match status" value="1"/>
</dbReference>
<feature type="region of interest" description="Disordered" evidence="2">
    <location>
        <begin position="291"/>
        <end position="337"/>
    </location>
</feature>
<dbReference type="GO" id="GO:0003676">
    <property type="term" value="F:nucleic acid binding"/>
    <property type="evidence" value="ECO:0007669"/>
    <property type="project" value="InterPro"/>
</dbReference>
<dbReference type="Gene3D" id="1.10.340.70">
    <property type="match status" value="1"/>
</dbReference>
<name>A0A7I4Z6U6_HAECO</name>
<dbReference type="OrthoDB" id="5818961at2759"/>
<dbReference type="PANTHER" id="PTHR37984">
    <property type="entry name" value="PROTEIN CBG26694"/>
    <property type="match status" value="1"/>
</dbReference>
<dbReference type="WBParaSite" id="HCON_00183050-00001">
    <property type="protein sequence ID" value="HCON_00183050-00001"/>
    <property type="gene ID" value="HCON_00183050"/>
</dbReference>
<feature type="compositionally biased region" description="Polar residues" evidence="2">
    <location>
        <begin position="291"/>
        <end position="304"/>
    </location>
</feature>
<reference evidence="5" key="1">
    <citation type="submission" date="2020-12" db="UniProtKB">
        <authorList>
            <consortium name="WormBaseParasite"/>
        </authorList>
    </citation>
    <scope>IDENTIFICATION</scope>
    <source>
        <strain evidence="5">MHco3</strain>
    </source>
</reference>
<evidence type="ECO:0000313" key="5">
    <source>
        <dbReference type="WBParaSite" id="HCON_00183050-00001"/>
    </source>
</evidence>
<proteinExistence type="predicted"/>
<dbReference type="InterPro" id="IPR012337">
    <property type="entry name" value="RNaseH-like_sf"/>
</dbReference>
<dbReference type="AlphaFoldDB" id="A0A7I4Z6U6"/>
<dbReference type="PANTHER" id="PTHR37984:SF5">
    <property type="entry name" value="PROTEIN NYNRIN-LIKE"/>
    <property type="match status" value="1"/>
</dbReference>